<keyword evidence="2" id="KW-1133">Transmembrane helix</keyword>
<reference evidence="3 4" key="1">
    <citation type="journal article" date="2023" name="Hortic Res">
        <title>Pangenome of water caltrop reveals structural variations and asymmetric subgenome divergence after allopolyploidization.</title>
        <authorList>
            <person name="Zhang X."/>
            <person name="Chen Y."/>
            <person name="Wang L."/>
            <person name="Yuan Y."/>
            <person name="Fang M."/>
            <person name="Shi L."/>
            <person name="Lu R."/>
            <person name="Comes H.P."/>
            <person name="Ma Y."/>
            <person name="Chen Y."/>
            <person name="Huang G."/>
            <person name="Zhou Y."/>
            <person name="Zheng Z."/>
            <person name="Qiu Y."/>
        </authorList>
    </citation>
    <scope>NUCLEOTIDE SEQUENCE [LARGE SCALE GENOMIC DNA]</scope>
    <source>
        <strain evidence="3">F231</strain>
    </source>
</reference>
<feature type="region of interest" description="Disordered" evidence="1">
    <location>
        <begin position="30"/>
        <end position="60"/>
    </location>
</feature>
<protein>
    <submittedName>
        <fullName evidence="3">Uncharacterized protein</fullName>
    </submittedName>
</protein>
<evidence type="ECO:0000313" key="4">
    <source>
        <dbReference type="Proteomes" id="UP001346149"/>
    </source>
</evidence>
<proteinExistence type="predicted"/>
<evidence type="ECO:0000256" key="1">
    <source>
        <dbReference type="SAM" id="MobiDB-lite"/>
    </source>
</evidence>
<sequence>MREGFTGGYVCVSLAVLLLHELSSLLFRKKRSGENSGMTEQQASKNIRPTDDQLENAKKG</sequence>
<name>A0AAN7RGW3_TRANT</name>
<evidence type="ECO:0000313" key="3">
    <source>
        <dbReference type="EMBL" id="KAK4803597.1"/>
    </source>
</evidence>
<gene>
    <name evidence="3" type="ORF">SAY86_003414</name>
</gene>
<keyword evidence="4" id="KW-1185">Reference proteome</keyword>
<comment type="caution">
    <text evidence="3">The sequence shown here is derived from an EMBL/GenBank/DDBJ whole genome shotgun (WGS) entry which is preliminary data.</text>
</comment>
<evidence type="ECO:0000256" key="2">
    <source>
        <dbReference type="SAM" id="Phobius"/>
    </source>
</evidence>
<keyword evidence="2" id="KW-0812">Transmembrane</keyword>
<keyword evidence="2" id="KW-0472">Membrane</keyword>
<dbReference type="EMBL" id="JAXQNO010000001">
    <property type="protein sequence ID" value="KAK4803597.1"/>
    <property type="molecule type" value="Genomic_DNA"/>
</dbReference>
<organism evidence="3 4">
    <name type="scientific">Trapa natans</name>
    <name type="common">Water chestnut</name>
    <dbReference type="NCBI Taxonomy" id="22666"/>
    <lineage>
        <taxon>Eukaryota</taxon>
        <taxon>Viridiplantae</taxon>
        <taxon>Streptophyta</taxon>
        <taxon>Embryophyta</taxon>
        <taxon>Tracheophyta</taxon>
        <taxon>Spermatophyta</taxon>
        <taxon>Magnoliopsida</taxon>
        <taxon>eudicotyledons</taxon>
        <taxon>Gunneridae</taxon>
        <taxon>Pentapetalae</taxon>
        <taxon>rosids</taxon>
        <taxon>malvids</taxon>
        <taxon>Myrtales</taxon>
        <taxon>Lythraceae</taxon>
        <taxon>Trapa</taxon>
    </lineage>
</organism>
<feature type="transmembrane region" description="Helical" evidence="2">
    <location>
        <begin position="6"/>
        <end position="27"/>
    </location>
</feature>
<feature type="compositionally biased region" description="Polar residues" evidence="1">
    <location>
        <begin position="34"/>
        <end position="47"/>
    </location>
</feature>
<dbReference type="Proteomes" id="UP001346149">
    <property type="component" value="Unassembled WGS sequence"/>
</dbReference>
<accession>A0AAN7RGW3</accession>
<dbReference type="AlphaFoldDB" id="A0AAN7RGW3"/>
<feature type="compositionally biased region" description="Basic and acidic residues" evidence="1">
    <location>
        <begin position="48"/>
        <end position="60"/>
    </location>
</feature>